<dbReference type="AlphaFoldDB" id="A0A4U8YJL4"/>
<name>A0A4U8YJL4_9BACT</name>
<evidence type="ECO:0000313" key="2">
    <source>
        <dbReference type="Proteomes" id="UP000507962"/>
    </source>
</evidence>
<dbReference type="Proteomes" id="UP000507962">
    <property type="component" value="Unassembled WGS sequence"/>
</dbReference>
<dbReference type="EMBL" id="CAADHO010000002">
    <property type="protein sequence ID" value="VFQ43955.1"/>
    <property type="molecule type" value="Genomic_DNA"/>
</dbReference>
<protein>
    <submittedName>
        <fullName evidence="1">Uncharacterized protein</fullName>
    </submittedName>
</protein>
<organism evidence="1 2">
    <name type="scientific">Desulfoluna butyratoxydans</name>
    <dbReference type="NCBI Taxonomy" id="231438"/>
    <lineage>
        <taxon>Bacteria</taxon>
        <taxon>Pseudomonadati</taxon>
        <taxon>Thermodesulfobacteriota</taxon>
        <taxon>Desulfobacteria</taxon>
        <taxon>Desulfobacterales</taxon>
        <taxon>Desulfolunaceae</taxon>
        <taxon>Desulfoluna</taxon>
    </lineage>
</organism>
<proteinExistence type="predicted"/>
<dbReference type="RefSeq" id="WP_180138536.1">
    <property type="nucleotide sequence ID" value="NZ_CAADHO010000002.1"/>
</dbReference>
<reference evidence="1 2" key="1">
    <citation type="submission" date="2019-03" db="EMBL/GenBank/DDBJ databases">
        <authorList>
            <person name="Nijsse B."/>
        </authorList>
    </citation>
    <scope>NUCLEOTIDE SEQUENCE [LARGE SCALE GENOMIC DNA]</scope>
    <source>
        <strain evidence="1">Desulfoluna butyratoxydans MSL71</strain>
    </source>
</reference>
<gene>
    <name evidence="1" type="ORF">MSL71_15990</name>
</gene>
<evidence type="ECO:0000313" key="1">
    <source>
        <dbReference type="EMBL" id="VFQ43955.1"/>
    </source>
</evidence>
<accession>A0A4U8YJL4</accession>
<keyword evidence="2" id="KW-1185">Reference proteome</keyword>
<sequence length="294" mass="33376">MNIPKYWAKGTTRHDVRMRNILTGKPMAPLACWGWSDTSLADAREKGRKRADAVAEMILKGNRPDTYLYGDRPMREEILDEWTSEDGTTWAAVTLNGYGCRVLNTARAMFIDVDLPVPSLWDWLKYKARMLTGTHALPPRQQKEYEALSKVETMVRADPCFGIRAYRTRGGLRYLVTHAHADPTSELTSGMMEVLGADPLYMRLCKTQKCFRARLTPKPWRCGLPALPVSYPWQDKAAEQKARQWLSAYGDKTRDLATCELINHFGSDAMDEEISRVVSFHDKATRAQSGLELA</sequence>